<feature type="transmembrane region" description="Helical" evidence="1">
    <location>
        <begin position="120"/>
        <end position="141"/>
    </location>
</feature>
<feature type="transmembrane region" description="Helical" evidence="1">
    <location>
        <begin position="80"/>
        <end position="100"/>
    </location>
</feature>
<protein>
    <submittedName>
        <fullName evidence="2">Uncharacterized protein</fullName>
    </submittedName>
</protein>
<comment type="caution">
    <text evidence="2">The sequence shown here is derived from an EMBL/GenBank/DDBJ whole genome shotgun (WGS) entry which is preliminary data.</text>
</comment>
<feature type="transmembrane region" description="Helical" evidence="1">
    <location>
        <begin position="148"/>
        <end position="169"/>
    </location>
</feature>
<sequence>MAKAKALKPNKAAKQKAKEQQFINPFASSSLYTQTQRFIDESPDAKPFQDMATFLTLVIAFFIWRLSAAVTSGREASIGVWSLFSFGTAVLINIWSFFLVMVSAKRNGDIGILKISEEDILRFTSLSGLFGAWAAVLLFQYKPKSSSFYIKFAGVSVLNLFWVMVYVRYYW</sequence>
<keyword evidence="3" id="KW-1185">Reference proteome</keyword>
<name>A0A9P6RA94_9FUNG</name>
<accession>A0A9P6RA94</accession>
<dbReference type="OrthoDB" id="2345651at2759"/>
<gene>
    <name evidence="2" type="ORF">BGZ99_007249</name>
</gene>
<keyword evidence="1" id="KW-0472">Membrane</keyword>
<dbReference type="EMBL" id="JAAAIP010000512">
    <property type="protein sequence ID" value="KAG0315821.1"/>
    <property type="molecule type" value="Genomic_DNA"/>
</dbReference>
<evidence type="ECO:0000313" key="2">
    <source>
        <dbReference type="EMBL" id="KAG0315821.1"/>
    </source>
</evidence>
<keyword evidence="1" id="KW-0812">Transmembrane</keyword>
<dbReference type="Proteomes" id="UP000738325">
    <property type="component" value="Unassembled WGS sequence"/>
</dbReference>
<proteinExistence type="predicted"/>
<reference evidence="2" key="1">
    <citation type="journal article" date="2020" name="Fungal Divers.">
        <title>Resolving the Mortierellaceae phylogeny through synthesis of multi-gene phylogenetics and phylogenomics.</title>
        <authorList>
            <person name="Vandepol N."/>
            <person name="Liber J."/>
            <person name="Desiro A."/>
            <person name="Na H."/>
            <person name="Kennedy M."/>
            <person name="Barry K."/>
            <person name="Grigoriev I.V."/>
            <person name="Miller A.N."/>
            <person name="O'Donnell K."/>
            <person name="Stajich J.E."/>
            <person name="Bonito G."/>
        </authorList>
    </citation>
    <scope>NUCLEOTIDE SEQUENCE</scope>
    <source>
        <strain evidence="2">REB-010B</strain>
    </source>
</reference>
<evidence type="ECO:0000256" key="1">
    <source>
        <dbReference type="SAM" id="Phobius"/>
    </source>
</evidence>
<feature type="transmembrane region" description="Helical" evidence="1">
    <location>
        <begin position="51"/>
        <end position="68"/>
    </location>
</feature>
<dbReference type="AlphaFoldDB" id="A0A9P6RA94"/>
<keyword evidence="1" id="KW-1133">Transmembrane helix</keyword>
<evidence type="ECO:0000313" key="3">
    <source>
        <dbReference type="Proteomes" id="UP000738325"/>
    </source>
</evidence>
<organism evidence="2 3">
    <name type="scientific">Dissophora globulifera</name>
    <dbReference type="NCBI Taxonomy" id="979702"/>
    <lineage>
        <taxon>Eukaryota</taxon>
        <taxon>Fungi</taxon>
        <taxon>Fungi incertae sedis</taxon>
        <taxon>Mucoromycota</taxon>
        <taxon>Mortierellomycotina</taxon>
        <taxon>Mortierellomycetes</taxon>
        <taxon>Mortierellales</taxon>
        <taxon>Mortierellaceae</taxon>
        <taxon>Dissophora</taxon>
    </lineage>
</organism>